<gene>
    <name evidence="1" type="ORF">J0J69_04865</name>
    <name evidence="2" type="ORF">J0J70_11065</name>
</gene>
<dbReference type="EMBL" id="CP071249">
    <property type="protein sequence ID" value="UUF06909.1"/>
    <property type="molecule type" value="Genomic_DNA"/>
</dbReference>
<name>A0A9Q9CQL0_9FIRM</name>
<dbReference type="GO" id="GO:0009117">
    <property type="term" value="P:nucleotide metabolic process"/>
    <property type="evidence" value="ECO:0007669"/>
    <property type="project" value="InterPro"/>
</dbReference>
<sequence length="233" mass="26344">MEMLKIGVDLRAVFQMNEVCEGTYVKGVLFSFLQQLMKFNHQIIEIFIFSADNPSISPMVFESLSVHQLNIDQVIFTGGESLISYLQALEVEVYFSADEFMVAKAQAVGILAGVISNKIPISTLSIAFDHRLFLDQVTYSGLGKWIPLLGYIQQQDKQSLSIELMTTRSYSVDRWIKELFKDAQCKINAVCFIASGKGADLMELYNVHIYFEGEQREPLSPLPNSECILNIDF</sequence>
<dbReference type="AlphaFoldDB" id="A0A9Q9CQL0"/>
<dbReference type="GO" id="GO:0008253">
    <property type="term" value="F:5'-nucleotidase activity"/>
    <property type="evidence" value="ECO:0007669"/>
    <property type="project" value="InterPro"/>
</dbReference>
<dbReference type="RefSeq" id="WP_212725209.1">
    <property type="nucleotide sequence ID" value="NZ_CP071249.1"/>
</dbReference>
<protein>
    <submittedName>
        <fullName evidence="2">5'-nucleotidase</fullName>
    </submittedName>
</protein>
<dbReference type="EMBL" id="CP071250">
    <property type="protein sequence ID" value="UUF08137.1"/>
    <property type="molecule type" value="Genomic_DNA"/>
</dbReference>
<dbReference type="InterPro" id="IPR010394">
    <property type="entry name" value="5-nucleotidase"/>
</dbReference>
<dbReference type="GO" id="GO:0000166">
    <property type="term" value="F:nucleotide binding"/>
    <property type="evidence" value="ECO:0007669"/>
    <property type="project" value="InterPro"/>
</dbReference>
<reference evidence="2 3" key="1">
    <citation type="submission" date="2021-03" db="EMBL/GenBank/DDBJ databases">
        <title>Comparative Genomics and Metabolomics in the genus Turicibacter.</title>
        <authorList>
            <person name="Maki J."/>
            <person name="Looft T."/>
        </authorList>
    </citation>
    <scope>NUCLEOTIDE SEQUENCE</scope>
    <source>
        <strain evidence="2">ISU324</strain>
        <strain evidence="1 3">MMM721</strain>
    </source>
</reference>
<evidence type="ECO:0000313" key="4">
    <source>
        <dbReference type="Proteomes" id="UP001058072"/>
    </source>
</evidence>
<keyword evidence="3" id="KW-1185">Reference proteome</keyword>
<evidence type="ECO:0000313" key="1">
    <source>
        <dbReference type="EMBL" id="UUF06909.1"/>
    </source>
</evidence>
<dbReference type="Proteomes" id="UP001058016">
    <property type="component" value="Chromosome"/>
</dbReference>
<evidence type="ECO:0000313" key="3">
    <source>
        <dbReference type="Proteomes" id="UP001058016"/>
    </source>
</evidence>
<dbReference type="PANTHER" id="PTHR31367:SF5">
    <property type="entry name" value="CYTOSOLIC 5'-NUCLEOTIDASE 1A"/>
    <property type="match status" value="1"/>
</dbReference>
<dbReference type="GO" id="GO:0000287">
    <property type="term" value="F:magnesium ion binding"/>
    <property type="evidence" value="ECO:0007669"/>
    <property type="project" value="InterPro"/>
</dbReference>
<proteinExistence type="predicted"/>
<dbReference type="Pfam" id="PF06189">
    <property type="entry name" value="5-nucleotidase"/>
    <property type="match status" value="1"/>
</dbReference>
<evidence type="ECO:0000313" key="2">
    <source>
        <dbReference type="EMBL" id="UUF08137.1"/>
    </source>
</evidence>
<dbReference type="PANTHER" id="PTHR31367">
    <property type="entry name" value="CYTOSOLIC 5'-NUCLEOTIDASE 1 FAMILY MEMBER"/>
    <property type="match status" value="1"/>
</dbReference>
<dbReference type="Proteomes" id="UP001058072">
    <property type="component" value="Chromosome"/>
</dbReference>
<organism evidence="2 4">
    <name type="scientific">Turicibacter bilis</name>
    <dbReference type="NCBI Taxonomy" id="2735723"/>
    <lineage>
        <taxon>Bacteria</taxon>
        <taxon>Bacillati</taxon>
        <taxon>Bacillota</taxon>
        <taxon>Erysipelotrichia</taxon>
        <taxon>Erysipelotrichales</taxon>
        <taxon>Turicibacteraceae</taxon>
        <taxon>Turicibacter</taxon>
    </lineage>
</organism>
<accession>A0A9Q9CQL0</accession>
<dbReference type="GO" id="GO:0005737">
    <property type="term" value="C:cytoplasm"/>
    <property type="evidence" value="ECO:0007669"/>
    <property type="project" value="InterPro"/>
</dbReference>